<evidence type="ECO:0000256" key="6">
    <source>
        <dbReference type="SAM" id="Coils"/>
    </source>
</evidence>
<feature type="coiled-coil region" evidence="6">
    <location>
        <begin position="202"/>
        <end position="236"/>
    </location>
</feature>
<evidence type="ECO:0000256" key="5">
    <source>
        <dbReference type="ARBA" id="ARBA00023254"/>
    </source>
</evidence>
<keyword evidence="5" id="KW-0469">Meiosis</keyword>
<dbReference type="EMBL" id="CAXAMM010038644">
    <property type="protein sequence ID" value="CAK9079763.1"/>
    <property type="molecule type" value="Genomic_DNA"/>
</dbReference>
<dbReference type="InterPro" id="IPR010776">
    <property type="entry name" value="Hop2_WH_dom"/>
</dbReference>
<organism evidence="9 10">
    <name type="scientific">Durusdinium trenchii</name>
    <dbReference type="NCBI Taxonomy" id="1381693"/>
    <lineage>
        <taxon>Eukaryota</taxon>
        <taxon>Sar</taxon>
        <taxon>Alveolata</taxon>
        <taxon>Dinophyceae</taxon>
        <taxon>Suessiales</taxon>
        <taxon>Symbiodiniaceae</taxon>
        <taxon>Durusdinium</taxon>
    </lineage>
</organism>
<evidence type="ECO:0000256" key="7">
    <source>
        <dbReference type="SAM" id="MobiDB-lite"/>
    </source>
</evidence>
<evidence type="ECO:0000259" key="8">
    <source>
        <dbReference type="Pfam" id="PF07106"/>
    </source>
</evidence>
<reference evidence="9 10" key="1">
    <citation type="submission" date="2024-02" db="EMBL/GenBank/DDBJ databases">
        <authorList>
            <person name="Chen Y."/>
            <person name="Shah S."/>
            <person name="Dougan E. K."/>
            <person name="Thang M."/>
            <person name="Chan C."/>
        </authorList>
    </citation>
    <scope>NUCLEOTIDE SEQUENCE [LARGE SCALE GENOMIC DNA]</scope>
</reference>
<comment type="similarity">
    <text evidence="2">Belongs to the HOP2 family.</text>
</comment>
<protein>
    <submittedName>
        <fullName evidence="9">SH3 domain-containing YSC84-like protein 1</fullName>
    </submittedName>
</protein>
<dbReference type="PANTHER" id="PTHR15938">
    <property type="entry name" value="TBP-1 INTERACTING PROTEIN"/>
    <property type="match status" value="1"/>
</dbReference>
<evidence type="ECO:0000256" key="3">
    <source>
        <dbReference type="ARBA" id="ARBA00023172"/>
    </source>
</evidence>
<keyword evidence="6" id="KW-0175">Coiled coil</keyword>
<keyword evidence="3" id="KW-0233">DNA recombination</keyword>
<gene>
    <name evidence="9" type="ORF">SCF082_LOCUS38062</name>
</gene>
<keyword evidence="10" id="KW-1185">Reference proteome</keyword>
<comment type="subcellular location">
    <subcellularLocation>
        <location evidence="1">Nucleus</location>
    </subcellularLocation>
</comment>
<evidence type="ECO:0000256" key="2">
    <source>
        <dbReference type="ARBA" id="ARBA00007922"/>
    </source>
</evidence>
<keyword evidence="4" id="KW-0539">Nucleus</keyword>
<proteinExistence type="inferred from homology"/>
<name>A0ABP0PWL0_9DINO</name>
<accession>A0ABP0PWL0</accession>
<dbReference type="InterPro" id="IPR036388">
    <property type="entry name" value="WH-like_DNA-bd_sf"/>
</dbReference>
<dbReference type="Gene3D" id="1.10.10.10">
    <property type="entry name" value="Winged helix-like DNA-binding domain superfamily/Winged helix DNA-binding domain"/>
    <property type="match status" value="1"/>
</dbReference>
<evidence type="ECO:0000256" key="1">
    <source>
        <dbReference type="ARBA" id="ARBA00004123"/>
    </source>
</evidence>
<feature type="compositionally biased region" description="Low complexity" evidence="7">
    <location>
        <begin position="25"/>
        <end position="46"/>
    </location>
</feature>
<dbReference type="PANTHER" id="PTHR15938:SF0">
    <property type="entry name" value="HOMOLOGOUS-PAIRING PROTEIN 2 HOMOLOG"/>
    <property type="match status" value="1"/>
</dbReference>
<comment type="caution">
    <text evidence="9">The sequence shown here is derived from an EMBL/GenBank/DDBJ whole genome shotgun (WGS) entry which is preliminary data.</text>
</comment>
<dbReference type="Pfam" id="PF07106">
    <property type="entry name" value="WHD_TBPIP"/>
    <property type="match status" value="1"/>
</dbReference>
<feature type="region of interest" description="Disordered" evidence="7">
    <location>
        <begin position="1"/>
        <end position="128"/>
    </location>
</feature>
<feature type="compositionally biased region" description="Basic residues" evidence="7">
    <location>
        <begin position="78"/>
        <end position="93"/>
    </location>
</feature>
<sequence length="340" mass="35680">MAHGTRGGVAKPEGGAAAEEEEEAVLLAAMEAAEQAAGQEEGSVAEKAADMDNENGKENSGDAANGKSKNTTGSNAKGKGKRNSTKACAKTKKATAMAPAAGSKRGNKAGGPAQGKKKPKKLTPAEQKEKVHAYMVQQCRPYNSTKVFENLHKSIPHPAIKSVLQELVAQGAVTEKADGRAALFWIKQEASALPEAERKKELADAQQAVTALREVLRNTECQLQQAKAAAATLAAEPTDGSLSETVGALKTKVDALEAEVAAVSGRIADCGQEHEPEDLKSEKKYFGDTAKTLRCCVSDVVNGMVDCDPSATMASLIEDAQLEIDADADSHAGLRAMRWK</sequence>
<evidence type="ECO:0000313" key="9">
    <source>
        <dbReference type="EMBL" id="CAK9079763.1"/>
    </source>
</evidence>
<evidence type="ECO:0000313" key="10">
    <source>
        <dbReference type="Proteomes" id="UP001642464"/>
    </source>
</evidence>
<dbReference type="Proteomes" id="UP001642464">
    <property type="component" value="Unassembled WGS sequence"/>
</dbReference>
<feature type="domain" description="Homologous-pairing protein 2 winged helix" evidence="8">
    <location>
        <begin position="126"/>
        <end position="186"/>
    </location>
</feature>
<feature type="compositionally biased region" description="Basic and acidic residues" evidence="7">
    <location>
        <begin position="47"/>
        <end position="60"/>
    </location>
</feature>
<evidence type="ECO:0000256" key="4">
    <source>
        <dbReference type="ARBA" id="ARBA00023242"/>
    </source>
</evidence>